<organism evidence="2 3">
    <name type="scientific">Methanothermobacter defluvii</name>
    <dbReference type="NCBI Taxonomy" id="49339"/>
    <lineage>
        <taxon>Archaea</taxon>
        <taxon>Methanobacteriati</taxon>
        <taxon>Methanobacteriota</taxon>
        <taxon>Methanomada group</taxon>
        <taxon>Methanobacteria</taxon>
        <taxon>Methanobacteriales</taxon>
        <taxon>Methanobacteriaceae</taxon>
        <taxon>Methanothermobacter</taxon>
    </lineage>
</organism>
<reference evidence="2 3" key="1">
    <citation type="submission" date="2018-07" db="EMBL/GenBank/DDBJ databases">
        <title>Genomic Encyclopedia of Type Strains, Phase IV (KMG-IV): sequencing the most valuable type-strain genomes for metagenomic binning, comparative biology and taxonomic classification.</title>
        <authorList>
            <person name="Goeker M."/>
        </authorList>
    </citation>
    <scope>NUCLEOTIDE SEQUENCE [LARGE SCALE GENOMIC DNA]</scope>
    <source>
        <strain evidence="2 3">DSM 7466</strain>
    </source>
</reference>
<feature type="region of interest" description="Disordered" evidence="1">
    <location>
        <begin position="129"/>
        <end position="148"/>
    </location>
</feature>
<dbReference type="RefSeq" id="WP_010875941.1">
    <property type="nucleotide sequence ID" value="NZ_QREL01000001.1"/>
</dbReference>
<name>A0A371NEW5_9EURY</name>
<protein>
    <submittedName>
        <fullName evidence="2">Uncharacterized protein</fullName>
    </submittedName>
</protein>
<evidence type="ECO:0000313" key="2">
    <source>
        <dbReference type="EMBL" id="REE29015.1"/>
    </source>
</evidence>
<sequence length="181" mass="19442">MYLKNFAKLLSILTVLVFLGTVSADSGPIIERAQATALAQDYLDSKGLPYTAMTPAYSDWKAKVRVNKTGEVKWIPFGEYKEDAFEGTGKYKYIADAWVVRVRDSSGNIVGTIYVDAESGKIISAKIDGKTETGSSGGKPLTYTGNGTGTEEAQGGVLEAIQGFINSIIQFFQNLFGSVTG</sequence>
<dbReference type="Proteomes" id="UP000256864">
    <property type="component" value="Unassembled WGS sequence"/>
</dbReference>
<dbReference type="AlphaFoldDB" id="A0A371NEW5"/>
<gene>
    <name evidence="2" type="ORF">C7452_1048</name>
</gene>
<evidence type="ECO:0000313" key="3">
    <source>
        <dbReference type="Proteomes" id="UP000256864"/>
    </source>
</evidence>
<keyword evidence="3" id="KW-1185">Reference proteome</keyword>
<dbReference type="EMBL" id="QREL01000001">
    <property type="protein sequence ID" value="REE29015.1"/>
    <property type="molecule type" value="Genomic_DNA"/>
</dbReference>
<accession>A0A371NEW5</accession>
<proteinExistence type="predicted"/>
<evidence type="ECO:0000256" key="1">
    <source>
        <dbReference type="SAM" id="MobiDB-lite"/>
    </source>
</evidence>
<dbReference type="GeneID" id="1470263"/>
<comment type="caution">
    <text evidence="2">The sequence shown here is derived from an EMBL/GenBank/DDBJ whole genome shotgun (WGS) entry which is preliminary data.</text>
</comment>